<comment type="caution">
    <text evidence="1">The sequence shown here is derived from an EMBL/GenBank/DDBJ whole genome shotgun (WGS) entry which is preliminary data.</text>
</comment>
<feature type="non-terminal residue" evidence="1">
    <location>
        <position position="1"/>
    </location>
</feature>
<accession>A0A1R3FUJ2</accession>
<keyword evidence="2" id="KW-1185">Reference proteome</keyword>
<dbReference type="AlphaFoldDB" id="A0A1R3FUJ2"/>
<dbReference type="EMBL" id="AWWV01016461">
    <property type="protein sequence ID" value="OMO49532.1"/>
    <property type="molecule type" value="Genomic_DNA"/>
</dbReference>
<organism evidence="1 2">
    <name type="scientific">Corchorus capsularis</name>
    <name type="common">Jute</name>
    <dbReference type="NCBI Taxonomy" id="210143"/>
    <lineage>
        <taxon>Eukaryota</taxon>
        <taxon>Viridiplantae</taxon>
        <taxon>Streptophyta</taxon>
        <taxon>Embryophyta</taxon>
        <taxon>Tracheophyta</taxon>
        <taxon>Spermatophyta</taxon>
        <taxon>Magnoliopsida</taxon>
        <taxon>eudicotyledons</taxon>
        <taxon>Gunneridae</taxon>
        <taxon>Pentapetalae</taxon>
        <taxon>rosids</taxon>
        <taxon>malvids</taxon>
        <taxon>Malvales</taxon>
        <taxon>Malvaceae</taxon>
        <taxon>Grewioideae</taxon>
        <taxon>Apeibeae</taxon>
        <taxon>Corchorus</taxon>
    </lineage>
</organism>
<evidence type="ECO:0000313" key="1">
    <source>
        <dbReference type="EMBL" id="OMO49532.1"/>
    </source>
</evidence>
<proteinExistence type="predicted"/>
<evidence type="ECO:0000313" key="2">
    <source>
        <dbReference type="Proteomes" id="UP000188268"/>
    </source>
</evidence>
<reference evidence="1 2" key="1">
    <citation type="submission" date="2013-09" db="EMBL/GenBank/DDBJ databases">
        <title>Corchorus capsularis genome sequencing.</title>
        <authorList>
            <person name="Alam M."/>
            <person name="Haque M.S."/>
            <person name="Islam M.S."/>
            <person name="Emdad E.M."/>
            <person name="Islam M.M."/>
            <person name="Ahmed B."/>
            <person name="Halim A."/>
            <person name="Hossen Q.M.M."/>
            <person name="Hossain M.Z."/>
            <person name="Ahmed R."/>
            <person name="Khan M.M."/>
            <person name="Islam R."/>
            <person name="Rashid M.M."/>
            <person name="Khan S.A."/>
            <person name="Rahman M.S."/>
            <person name="Alam M."/>
        </authorList>
    </citation>
    <scope>NUCLEOTIDE SEQUENCE [LARGE SCALE GENOMIC DNA]</scope>
    <source>
        <strain evidence="2">cv. CVL-1</strain>
        <tissue evidence="1">Whole seedling</tissue>
    </source>
</reference>
<dbReference type="Gramene" id="OMO49532">
    <property type="protein sequence ID" value="OMO49532"/>
    <property type="gene ID" value="CCACVL1_30949"/>
</dbReference>
<name>A0A1R3FUJ2_COCAP</name>
<sequence>VSDRESFIGTKEIGGQRRSILPFAKV</sequence>
<gene>
    <name evidence="1" type="ORF">CCACVL1_30949</name>
</gene>
<dbReference type="Proteomes" id="UP000188268">
    <property type="component" value="Unassembled WGS sequence"/>
</dbReference>
<protein>
    <submittedName>
        <fullName evidence="1">Uncharacterized protein</fullName>
    </submittedName>
</protein>